<comment type="caution">
    <text evidence="1">The sequence shown here is derived from an EMBL/GenBank/DDBJ whole genome shotgun (WGS) entry which is preliminary data.</text>
</comment>
<evidence type="ECO:0000313" key="2">
    <source>
        <dbReference type="Proteomes" id="UP000760472"/>
    </source>
</evidence>
<organism evidence="1 2">
    <name type="scientific">Amphritea pacifica</name>
    <dbReference type="NCBI Taxonomy" id="2811233"/>
    <lineage>
        <taxon>Bacteria</taxon>
        <taxon>Pseudomonadati</taxon>
        <taxon>Pseudomonadota</taxon>
        <taxon>Gammaproteobacteria</taxon>
        <taxon>Oceanospirillales</taxon>
        <taxon>Oceanospirillaceae</taxon>
        <taxon>Amphritea</taxon>
    </lineage>
</organism>
<gene>
    <name evidence="1" type="ORF">JW498_19620</name>
</gene>
<dbReference type="Proteomes" id="UP000760472">
    <property type="component" value="Unassembled WGS sequence"/>
</dbReference>
<protein>
    <submittedName>
        <fullName evidence="1">Uncharacterized protein</fullName>
    </submittedName>
</protein>
<sequence length="81" mass="9261">MNDKVFDLTYVMVSESSKCSDLMDLVPRPIAIGQSPIRYLTKQARSLILRRLKQREQHYAVCVSTAALRMKIKFQMAISGI</sequence>
<keyword evidence="2" id="KW-1185">Reference proteome</keyword>
<name>A0ABS2WCY8_9GAMM</name>
<dbReference type="EMBL" id="JAFFZP010000044">
    <property type="protein sequence ID" value="MBN0989581.1"/>
    <property type="molecule type" value="Genomic_DNA"/>
</dbReference>
<reference evidence="1 2" key="1">
    <citation type="submission" date="2021-02" db="EMBL/GenBank/DDBJ databases">
        <title>A novel species of genus Amphritea isolated from a fishpond in China.</title>
        <authorList>
            <person name="Lu H."/>
        </authorList>
    </citation>
    <scope>NUCLEOTIDE SEQUENCE [LARGE SCALE GENOMIC DNA]</scope>
    <source>
        <strain evidence="1 2">RP18W</strain>
    </source>
</reference>
<proteinExistence type="predicted"/>
<accession>A0ABS2WCY8</accession>
<evidence type="ECO:0000313" key="1">
    <source>
        <dbReference type="EMBL" id="MBN0989581.1"/>
    </source>
</evidence>
<dbReference type="RefSeq" id="WP_205209795.1">
    <property type="nucleotide sequence ID" value="NZ_JAFFZO010000009.1"/>
</dbReference>